<evidence type="ECO:0000313" key="1">
    <source>
        <dbReference type="EMBL" id="RRB17188.1"/>
    </source>
</evidence>
<dbReference type="OrthoDB" id="969044at2"/>
<accession>A0A3P1CVB2</accession>
<dbReference type="Proteomes" id="UP000274271">
    <property type="component" value="Unassembled WGS sequence"/>
</dbReference>
<proteinExistence type="predicted"/>
<reference evidence="1 2" key="1">
    <citation type="submission" date="2018-11" db="EMBL/GenBank/DDBJ databases">
        <authorList>
            <person name="Zhou Z."/>
            <person name="Wang G."/>
        </authorList>
    </citation>
    <scope>NUCLEOTIDE SEQUENCE [LARGE SCALE GENOMIC DNA]</scope>
    <source>
        <strain evidence="1 2">KCTC42998</strain>
    </source>
</reference>
<dbReference type="EMBL" id="RQJP01000001">
    <property type="protein sequence ID" value="RRB17188.1"/>
    <property type="molecule type" value="Genomic_DNA"/>
</dbReference>
<sequence length="153" mass="17714">MFSLLRNILLICSAFSWRSCQEKARTEKMILSQKDTIAIIETALADHELNSILYGSFPGKNMKIVSNEFVKPGYKITFNGKHVPIVNYDSTLHNPTFYPIPARFFGEVFYFKTQSDQQINIYLLYRGTGLTTDFSIKKINNKWQVTKRIFGKI</sequence>
<gene>
    <name evidence="1" type="ORF">EHT87_02590</name>
</gene>
<comment type="caution">
    <text evidence="1">The sequence shown here is derived from an EMBL/GenBank/DDBJ whole genome shotgun (WGS) entry which is preliminary data.</text>
</comment>
<organism evidence="1 2">
    <name type="scientific">Larkinella knui</name>
    <dbReference type="NCBI Taxonomy" id="2025310"/>
    <lineage>
        <taxon>Bacteria</taxon>
        <taxon>Pseudomonadati</taxon>
        <taxon>Bacteroidota</taxon>
        <taxon>Cytophagia</taxon>
        <taxon>Cytophagales</taxon>
        <taxon>Spirosomataceae</taxon>
        <taxon>Larkinella</taxon>
    </lineage>
</organism>
<protein>
    <submittedName>
        <fullName evidence="1">Uncharacterized protein</fullName>
    </submittedName>
</protein>
<name>A0A3P1CVB2_9BACT</name>
<dbReference type="AlphaFoldDB" id="A0A3P1CVB2"/>
<dbReference type="RefSeq" id="WP_124903540.1">
    <property type="nucleotide sequence ID" value="NZ_RQJP01000001.1"/>
</dbReference>
<evidence type="ECO:0000313" key="2">
    <source>
        <dbReference type="Proteomes" id="UP000274271"/>
    </source>
</evidence>
<keyword evidence="2" id="KW-1185">Reference proteome</keyword>